<dbReference type="Gene3D" id="3.10.20.90">
    <property type="entry name" value="Phosphatidylinositol 3-kinase Catalytic Subunit, Chain A, domain 1"/>
    <property type="match status" value="1"/>
</dbReference>
<dbReference type="FunFam" id="1.10.8.10:FF:000003">
    <property type="entry name" value="UV excision repair protein RAD23 homolog"/>
    <property type="match status" value="1"/>
</dbReference>
<dbReference type="GO" id="GO:0006289">
    <property type="term" value="P:nucleotide-excision repair"/>
    <property type="evidence" value="ECO:0007669"/>
    <property type="project" value="UniProtKB-UniRule"/>
</dbReference>
<sequence>MKITIKTLQQKQFQLDVEPEDTVLTVKEKIEETQKYAVPLQKLIFSERFPGSHGFEARQQNAASTSTSTPPPTTTAPLQNSPRAPTTIPQLPAVIQAPPSITSTTTSGQESTTSNPTATTQPITNVFDNASILVTGADYENAIQSIMELGYDRDQVVKAMRASFNNPDRAVEYLMTGFPESTQVEQTTASSDLTGSLPASSPANTSSPAQTGGLEELNFLRNQPQFQHLRQIVQQNPALLQPLLQQIGQSNPQLLQLINANQPMFMRLLQEGMDESSEGGLPLPPNFINTNFSREEKEAVDRLEALGFDRVLAIEAYIACDRNEELAANYLFEHNDEDDN</sequence>
<dbReference type="SUPFAM" id="SSF101238">
    <property type="entry name" value="XPC-binding domain"/>
    <property type="match status" value="1"/>
</dbReference>
<dbReference type="GO" id="GO:0005654">
    <property type="term" value="C:nucleoplasm"/>
    <property type="evidence" value="ECO:0007669"/>
    <property type="project" value="TreeGrafter"/>
</dbReference>
<feature type="compositionally biased region" description="Low complexity" evidence="6">
    <location>
        <begin position="196"/>
        <end position="209"/>
    </location>
</feature>
<dbReference type="CDD" id="cd14281">
    <property type="entry name" value="UBA2_Rad23_like"/>
    <property type="match status" value="1"/>
</dbReference>
<protein>
    <recommendedName>
        <fullName evidence="5">UV excision repair protein RAD23</fullName>
    </recommendedName>
</protein>
<organism evidence="9 10">
    <name type="scientific">Dentiscutata erythropus</name>
    <dbReference type="NCBI Taxonomy" id="1348616"/>
    <lineage>
        <taxon>Eukaryota</taxon>
        <taxon>Fungi</taxon>
        <taxon>Fungi incertae sedis</taxon>
        <taxon>Mucoromycota</taxon>
        <taxon>Glomeromycotina</taxon>
        <taxon>Glomeromycetes</taxon>
        <taxon>Diversisporales</taxon>
        <taxon>Gigasporaceae</taxon>
        <taxon>Dentiscutata</taxon>
    </lineage>
</organism>
<dbReference type="GO" id="GO:0031593">
    <property type="term" value="F:polyubiquitin modification-dependent protein binding"/>
    <property type="evidence" value="ECO:0007669"/>
    <property type="project" value="UniProtKB-UniRule"/>
</dbReference>
<proteinExistence type="inferred from homology"/>
<keyword evidence="1" id="KW-0677">Repeat</keyword>
<dbReference type="GO" id="GO:0003684">
    <property type="term" value="F:damaged DNA binding"/>
    <property type="evidence" value="ECO:0007669"/>
    <property type="project" value="UniProtKB-UniRule"/>
</dbReference>
<dbReference type="InterPro" id="IPR006636">
    <property type="entry name" value="STI1_HS-bd"/>
</dbReference>
<dbReference type="OrthoDB" id="419317at2759"/>
<evidence type="ECO:0000256" key="1">
    <source>
        <dbReference type="ARBA" id="ARBA00022737"/>
    </source>
</evidence>
<dbReference type="SMART" id="SM00727">
    <property type="entry name" value="STI1"/>
    <property type="match status" value="1"/>
</dbReference>
<dbReference type="PANTHER" id="PTHR10621:SF0">
    <property type="entry name" value="UV EXCISION REPAIR PROTEIN RAD23"/>
    <property type="match status" value="1"/>
</dbReference>
<comment type="caution">
    <text evidence="9">The sequence shown here is derived from an EMBL/GenBank/DDBJ whole genome shotgun (WGS) entry which is preliminary data.</text>
</comment>
<dbReference type="PROSITE" id="PS50030">
    <property type="entry name" value="UBA"/>
    <property type="match status" value="2"/>
</dbReference>
<dbReference type="AlphaFoldDB" id="A0A9N9AAA9"/>
<dbReference type="SMART" id="SM00165">
    <property type="entry name" value="UBA"/>
    <property type="match status" value="2"/>
</dbReference>
<dbReference type="InterPro" id="IPR015360">
    <property type="entry name" value="XPC-bd"/>
</dbReference>
<dbReference type="Pfam" id="PF09280">
    <property type="entry name" value="XPC-binding"/>
    <property type="match status" value="1"/>
</dbReference>
<feature type="domain" description="Ubiquitin-like" evidence="8">
    <location>
        <begin position="1"/>
        <end position="48"/>
    </location>
</feature>
<dbReference type="Gene3D" id="1.10.10.540">
    <property type="entry name" value="XPC-binding domain"/>
    <property type="match status" value="1"/>
</dbReference>
<dbReference type="InterPro" id="IPR029071">
    <property type="entry name" value="Ubiquitin-like_domsf"/>
</dbReference>
<evidence type="ECO:0000256" key="6">
    <source>
        <dbReference type="SAM" id="MobiDB-lite"/>
    </source>
</evidence>
<feature type="compositionally biased region" description="Low complexity" evidence="6">
    <location>
        <begin position="100"/>
        <end position="114"/>
    </location>
</feature>
<dbReference type="NCBIfam" id="TIGR00601">
    <property type="entry name" value="rad23"/>
    <property type="match status" value="1"/>
</dbReference>
<comment type="similarity">
    <text evidence="5">Belongs to the RAD23 family.</text>
</comment>
<keyword evidence="3 5" id="KW-0234">DNA repair</keyword>
<accession>A0A9N9AAA9</accession>
<feature type="compositionally biased region" description="Polar residues" evidence="6">
    <location>
        <begin position="78"/>
        <end position="89"/>
    </location>
</feature>
<dbReference type="EMBL" id="CAJVPY010001464">
    <property type="protein sequence ID" value="CAG8523076.1"/>
    <property type="molecule type" value="Genomic_DNA"/>
</dbReference>
<evidence type="ECO:0000256" key="5">
    <source>
        <dbReference type="RuleBase" id="RU367049"/>
    </source>
</evidence>
<dbReference type="FunFam" id="1.10.10.540:FF:000001">
    <property type="entry name" value="UV excision repair protein RAD23 B"/>
    <property type="match status" value="1"/>
</dbReference>
<dbReference type="GO" id="GO:0043161">
    <property type="term" value="P:proteasome-mediated ubiquitin-dependent protein catabolic process"/>
    <property type="evidence" value="ECO:0007669"/>
    <property type="project" value="UniProtKB-UniRule"/>
</dbReference>
<dbReference type="InterPro" id="IPR009060">
    <property type="entry name" value="UBA-like_sf"/>
</dbReference>
<dbReference type="Pfam" id="PF00240">
    <property type="entry name" value="ubiquitin"/>
    <property type="match status" value="1"/>
</dbReference>
<dbReference type="GO" id="GO:0070628">
    <property type="term" value="F:proteasome binding"/>
    <property type="evidence" value="ECO:0007669"/>
    <property type="project" value="TreeGrafter"/>
</dbReference>
<dbReference type="SMART" id="SM00213">
    <property type="entry name" value="UBQ"/>
    <property type="match status" value="1"/>
</dbReference>
<keyword evidence="4 5" id="KW-0539">Nucleus</keyword>
<keyword evidence="10" id="KW-1185">Reference proteome</keyword>
<dbReference type="CDD" id="cd01805">
    <property type="entry name" value="Ubl_Rad23"/>
    <property type="match status" value="1"/>
</dbReference>
<evidence type="ECO:0000259" key="7">
    <source>
        <dbReference type="PROSITE" id="PS50030"/>
    </source>
</evidence>
<feature type="compositionally biased region" description="Polar residues" evidence="6">
    <location>
        <begin position="182"/>
        <end position="194"/>
    </location>
</feature>
<feature type="region of interest" description="Disordered" evidence="6">
    <location>
        <begin position="182"/>
        <end position="212"/>
    </location>
</feature>
<dbReference type="GO" id="GO:0043130">
    <property type="term" value="F:ubiquitin binding"/>
    <property type="evidence" value="ECO:0007669"/>
    <property type="project" value="UniProtKB-UniRule"/>
</dbReference>
<comment type="function">
    <text evidence="5">Multiubiquitin chain receptor involved in modulation of proteasomal degradation. Involved in nucleotide excision repair.</text>
</comment>
<feature type="region of interest" description="Disordered" evidence="6">
    <location>
        <begin position="55"/>
        <end position="122"/>
    </location>
</feature>
<dbReference type="GO" id="GO:0005829">
    <property type="term" value="C:cytosol"/>
    <property type="evidence" value="ECO:0007669"/>
    <property type="project" value="TreeGrafter"/>
</dbReference>
<evidence type="ECO:0000259" key="8">
    <source>
        <dbReference type="PROSITE" id="PS50053"/>
    </source>
</evidence>
<dbReference type="SUPFAM" id="SSF54236">
    <property type="entry name" value="Ubiquitin-like"/>
    <property type="match status" value="1"/>
</dbReference>
<evidence type="ECO:0000256" key="4">
    <source>
        <dbReference type="ARBA" id="ARBA00023242"/>
    </source>
</evidence>
<dbReference type="PROSITE" id="PS50053">
    <property type="entry name" value="UBIQUITIN_2"/>
    <property type="match status" value="1"/>
</dbReference>
<keyword evidence="2 5" id="KW-0227">DNA damage</keyword>
<dbReference type="Gene3D" id="1.10.8.10">
    <property type="entry name" value="DNA helicase RuvA subunit, C-terminal domain"/>
    <property type="match status" value="2"/>
</dbReference>
<dbReference type="PRINTS" id="PR01839">
    <property type="entry name" value="RAD23PROTEIN"/>
</dbReference>
<feature type="domain" description="UBA" evidence="7">
    <location>
        <begin position="136"/>
        <end position="177"/>
    </location>
</feature>
<dbReference type="SUPFAM" id="SSF46934">
    <property type="entry name" value="UBA-like"/>
    <property type="match status" value="2"/>
</dbReference>
<dbReference type="FunFam" id="1.10.8.10:FF:000002">
    <property type="entry name" value="UV excision repair protein RAD23 homolog"/>
    <property type="match status" value="1"/>
</dbReference>
<name>A0A9N9AAA9_9GLOM</name>
<gene>
    <name evidence="9" type="ORF">DERYTH_LOCUS3970</name>
</gene>
<evidence type="ECO:0000313" key="9">
    <source>
        <dbReference type="EMBL" id="CAG8523076.1"/>
    </source>
</evidence>
<dbReference type="Proteomes" id="UP000789405">
    <property type="component" value="Unassembled WGS sequence"/>
</dbReference>
<evidence type="ECO:0000256" key="2">
    <source>
        <dbReference type="ARBA" id="ARBA00022763"/>
    </source>
</evidence>
<dbReference type="InterPro" id="IPR036353">
    <property type="entry name" value="XPC-bd_sf"/>
</dbReference>
<dbReference type="Pfam" id="PF00627">
    <property type="entry name" value="UBA"/>
    <property type="match status" value="2"/>
</dbReference>
<reference evidence="9" key="1">
    <citation type="submission" date="2021-06" db="EMBL/GenBank/DDBJ databases">
        <authorList>
            <person name="Kallberg Y."/>
            <person name="Tangrot J."/>
            <person name="Rosling A."/>
        </authorList>
    </citation>
    <scope>NUCLEOTIDE SEQUENCE</scope>
    <source>
        <strain evidence="9">MA453B</strain>
    </source>
</reference>
<comment type="subcellular location">
    <subcellularLocation>
        <location evidence="5">Nucleus</location>
    </subcellularLocation>
    <subcellularLocation>
        <location evidence="5">Cytoplasm</location>
    </subcellularLocation>
</comment>
<dbReference type="InterPro" id="IPR004806">
    <property type="entry name" value="Rad23"/>
</dbReference>
<dbReference type="InterPro" id="IPR000626">
    <property type="entry name" value="Ubiquitin-like_dom"/>
</dbReference>
<evidence type="ECO:0000256" key="3">
    <source>
        <dbReference type="ARBA" id="ARBA00023204"/>
    </source>
</evidence>
<dbReference type="PANTHER" id="PTHR10621">
    <property type="entry name" value="UV EXCISION REPAIR PROTEIN RAD23"/>
    <property type="match status" value="1"/>
</dbReference>
<dbReference type="InterPro" id="IPR015940">
    <property type="entry name" value="UBA"/>
</dbReference>
<feature type="domain" description="UBA" evidence="7">
    <location>
        <begin position="293"/>
        <end position="334"/>
    </location>
</feature>
<keyword evidence="5" id="KW-0963">Cytoplasm</keyword>
<evidence type="ECO:0000313" key="10">
    <source>
        <dbReference type="Proteomes" id="UP000789405"/>
    </source>
</evidence>